<dbReference type="AlphaFoldDB" id="A0A2T4DTS7"/>
<evidence type="ECO:0000313" key="3">
    <source>
        <dbReference type="Proteomes" id="UP000240608"/>
    </source>
</evidence>
<evidence type="ECO:0008006" key="4">
    <source>
        <dbReference type="Google" id="ProtNLM"/>
    </source>
</evidence>
<feature type="signal peptide" evidence="1">
    <location>
        <begin position="1"/>
        <end position="21"/>
    </location>
</feature>
<comment type="caution">
    <text evidence="2">The sequence shown here is derived from an EMBL/GenBank/DDBJ whole genome shotgun (WGS) entry which is preliminary data.</text>
</comment>
<proteinExistence type="predicted"/>
<dbReference type="Pfam" id="PF13650">
    <property type="entry name" value="Asp_protease_2"/>
    <property type="match status" value="1"/>
</dbReference>
<reference evidence="2 3" key="1">
    <citation type="submission" date="2018-03" db="EMBL/GenBank/DDBJ databases">
        <title>Cross-interface Injection: A General Nanoliter Liquid Handling Method Applied to Single Cells Genome Amplification Automated Nanoliter Liquid Handling Applied to Single Cell Multiple Displacement Amplification.</title>
        <authorList>
            <person name="Yun J."/>
            <person name="Xu P."/>
            <person name="Xu J."/>
            <person name="Dai X."/>
            <person name="Wang Y."/>
            <person name="Zheng X."/>
            <person name="Cao C."/>
            <person name="Yi Q."/>
            <person name="Zhu Y."/>
            <person name="Wang L."/>
            <person name="Dong Z."/>
            <person name="Huang Y."/>
            <person name="Huang L."/>
            <person name="Du W."/>
        </authorList>
    </citation>
    <scope>NUCLEOTIDE SEQUENCE [LARGE SCALE GENOMIC DNA]</scope>
    <source>
        <strain evidence="2 3">Z-D1-2</strain>
    </source>
</reference>
<name>A0A2T4DTS7_9BACT</name>
<gene>
    <name evidence="2" type="ORF">C9994_03785</name>
</gene>
<dbReference type="PROSITE" id="PS51257">
    <property type="entry name" value="PROKAR_LIPOPROTEIN"/>
    <property type="match status" value="1"/>
</dbReference>
<dbReference type="InterPro" id="IPR021109">
    <property type="entry name" value="Peptidase_aspartic_dom_sf"/>
</dbReference>
<accession>A0A2T4DTS7</accession>
<dbReference type="Gene3D" id="2.40.70.10">
    <property type="entry name" value="Acid Proteases"/>
    <property type="match status" value="1"/>
</dbReference>
<sequence length="289" mass="32521">MKQYLIFLALTFISGSCFSQAKTKTNGHIKFEISSYNLLFTKVEINEKQYTALIDFGDFAQIQISTSLIEDLGLKTEKSDIIMTDINGNEYALEKGIIPQLKVGENTEKDITFFSAMNEIDAVSKQVGTEFQVVLGFGYFKSKDFKIDFVDNSIEFIKPKVENSDFSAPINIDYGYLISEFKSGANESIKLLFDTGTPISKIDLNLLKLDLKDSTVNFQNAEFPSKSLEIKSSNQKITLNMENNDISELEPLGVVGIYGVNDMIGKVFIYNPLEKVMRIKTTGNKVYKK</sequence>
<organism evidence="2 3">
    <name type="scientific">Marivirga lumbricoides</name>
    <dbReference type="NCBI Taxonomy" id="1046115"/>
    <lineage>
        <taxon>Bacteria</taxon>
        <taxon>Pseudomonadati</taxon>
        <taxon>Bacteroidota</taxon>
        <taxon>Cytophagia</taxon>
        <taxon>Cytophagales</taxon>
        <taxon>Marivirgaceae</taxon>
        <taxon>Marivirga</taxon>
    </lineage>
</organism>
<feature type="chain" id="PRO_5015678217" description="Peptidase A2 domain-containing protein" evidence="1">
    <location>
        <begin position="22"/>
        <end position="289"/>
    </location>
</feature>
<dbReference type="EMBL" id="PYVU01000020">
    <property type="protein sequence ID" value="PTB97244.1"/>
    <property type="molecule type" value="Genomic_DNA"/>
</dbReference>
<protein>
    <recommendedName>
        <fullName evidence="4">Peptidase A2 domain-containing protein</fullName>
    </recommendedName>
</protein>
<keyword evidence="1" id="KW-0732">Signal</keyword>
<dbReference type="Proteomes" id="UP000240608">
    <property type="component" value="Unassembled WGS sequence"/>
</dbReference>
<evidence type="ECO:0000256" key="1">
    <source>
        <dbReference type="SAM" id="SignalP"/>
    </source>
</evidence>
<evidence type="ECO:0000313" key="2">
    <source>
        <dbReference type="EMBL" id="PTB97244.1"/>
    </source>
</evidence>